<dbReference type="OrthoDB" id="269227at2759"/>
<proteinExistence type="inferred from homology"/>
<dbReference type="Gene3D" id="3.30.410.40">
    <property type="match status" value="1"/>
</dbReference>
<name>A0A3E2HC32_SCYLI</name>
<dbReference type="Gene3D" id="3.50.50.60">
    <property type="entry name" value="FAD/NAD(P)-binding domain"/>
    <property type="match status" value="2"/>
</dbReference>
<gene>
    <name evidence="4" type="ORF">B7463_g5395</name>
</gene>
<dbReference type="InterPro" id="IPR036188">
    <property type="entry name" value="FAD/NAD-bd_sf"/>
</dbReference>
<dbReference type="EMBL" id="NCSJ02000088">
    <property type="protein sequence ID" value="RFU30940.1"/>
    <property type="molecule type" value="Genomic_DNA"/>
</dbReference>
<dbReference type="STRING" id="5539.A0A3E2HC32"/>
<dbReference type="Gene3D" id="3.30.560.10">
    <property type="entry name" value="Glucose Oxidase, domain 3"/>
    <property type="match status" value="1"/>
</dbReference>
<dbReference type="Pfam" id="PF05199">
    <property type="entry name" value="GMC_oxred_C"/>
    <property type="match status" value="1"/>
</dbReference>
<feature type="non-terminal residue" evidence="4">
    <location>
        <position position="1"/>
    </location>
</feature>
<dbReference type="GO" id="GO:0016614">
    <property type="term" value="F:oxidoreductase activity, acting on CH-OH group of donors"/>
    <property type="evidence" value="ECO:0007669"/>
    <property type="project" value="InterPro"/>
</dbReference>
<dbReference type="GO" id="GO:0050660">
    <property type="term" value="F:flavin adenine dinucleotide binding"/>
    <property type="evidence" value="ECO:0007669"/>
    <property type="project" value="InterPro"/>
</dbReference>
<evidence type="ECO:0000313" key="4">
    <source>
        <dbReference type="EMBL" id="RFU30940.1"/>
    </source>
</evidence>
<dbReference type="InterPro" id="IPR000172">
    <property type="entry name" value="GMC_OxRdtase_N"/>
</dbReference>
<dbReference type="Proteomes" id="UP000258309">
    <property type="component" value="Unassembled WGS sequence"/>
</dbReference>
<keyword evidence="5" id="KW-1185">Reference proteome</keyword>
<dbReference type="PANTHER" id="PTHR11552">
    <property type="entry name" value="GLUCOSE-METHANOL-CHOLINE GMC OXIDOREDUCTASE"/>
    <property type="match status" value="1"/>
</dbReference>
<comment type="similarity">
    <text evidence="1">Belongs to the GMC oxidoreductase family.</text>
</comment>
<dbReference type="Pfam" id="PF00732">
    <property type="entry name" value="GMC_oxred_N"/>
    <property type="match status" value="1"/>
</dbReference>
<dbReference type="InterPro" id="IPR012132">
    <property type="entry name" value="GMC_OxRdtase"/>
</dbReference>
<comment type="caution">
    <text evidence="4">The sequence shown here is derived from an EMBL/GenBank/DDBJ whole genome shotgun (WGS) entry which is preliminary data.</text>
</comment>
<evidence type="ECO:0000259" key="3">
    <source>
        <dbReference type="Pfam" id="PF05199"/>
    </source>
</evidence>
<evidence type="ECO:0000259" key="2">
    <source>
        <dbReference type="Pfam" id="PF00732"/>
    </source>
</evidence>
<dbReference type="PANTHER" id="PTHR11552:SF134">
    <property type="entry name" value="GLUCOSE-METHANOL-CHOLINE OXIDOREDUCTASE N-TERMINAL DOMAIN-CONTAINING PROTEIN"/>
    <property type="match status" value="1"/>
</dbReference>
<sequence>MRDQKTLNMETEDNHIHPEIPCDWERQVPGKVYALEKAGLLLNPDINSGDVMGLEIMPNYFNNGIRSSTADLLRDPLLNLTILTNGPVMQILFQNKNATRVQTEDNTYLVRKEVFLSAGTLDSPKLLMLSGVAPASELFSLGINLVHGLHFIGKGLWGHFLSLQGLNELQNCTDQTALYSNPEVYEAARSQWLRDQTGPFSKILHTLPRAAPPSSVPDWELIVCEKEFVRSATVSGQHMAGTVNMGKPTDQEACIDSTFRVRGLQNLRVADLSVMPIMPKSAFLAHSQVAAYLIGHCLAEKFIVEYKLNVAKL</sequence>
<feature type="domain" description="Glucose-methanol-choline oxidoreductase N-terminal" evidence="2">
    <location>
        <begin position="34"/>
        <end position="159"/>
    </location>
</feature>
<organism evidence="4 5">
    <name type="scientific">Scytalidium lignicola</name>
    <name type="common">Hyphomycete</name>
    <dbReference type="NCBI Taxonomy" id="5539"/>
    <lineage>
        <taxon>Eukaryota</taxon>
        <taxon>Fungi</taxon>
        <taxon>Dikarya</taxon>
        <taxon>Ascomycota</taxon>
        <taxon>Pezizomycotina</taxon>
        <taxon>Leotiomycetes</taxon>
        <taxon>Leotiomycetes incertae sedis</taxon>
        <taxon>Scytalidium</taxon>
    </lineage>
</organism>
<dbReference type="AlphaFoldDB" id="A0A3E2HC32"/>
<accession>A0A3E2HC32</accession>
<reference evidence="4 5" key="1">
    <citation type="submission" date="2018-05" db="EMBL/GenBank/DDBJ databases">
        <title>Draft genome sequence of Scytalidium lignicola DSM 105466, a ubiquitous saprotrophic fungus.</title>
        <authorList>
            <person name="Buettner E."/>
            <person name="Gebauer A.M."/>
            <person name="Hofrichter M."/>
            <person name="Liers C."/>
            <person name="Kellner H."/>
        </authorList>
    </citation>
    <scope>NUCLEOTIDE SEQUENCE [LARGE SCALE GENOMIC DNA]</scope>
    <source>
        <strain evidence="4 5">DSM 105466</strain>
    </source>
</reference>
<protein>
    <recommendedName>
        <fullName evidence="6">Glucose-methanol-choline oxidoreductase N-terminal domain-containing protein</fullName>
    </recommendedName>
</protein>
<evidence type="ECO:0000313" key="5">
    <source>
        <dbReference type="Proteomes" id="UP000258309"/>
    </source>
</evidence>
<evidence type="ECO:0008006" key="6">
    <source>
        <dbReference type="Google" id="ProtNLM"/>
    </source>
</evidence>
<evidence type="ECO:0000256" key="1">
    <source>
        <dbReference type="ARBA" id="ARBA00010790"/>
    </source>
</evidence>
<dbReference type="InterPro" id="IPR007867">
    <property type="entry name" value="GMC_OxRtase_C"/>
</dbReference>
<dbReference type="SUPFAM" id="SSF51905">
    <property type="entry name" value="FAD/NAD(P)-binding domain"/>
    <property type="match status" value="1"/>
</dbReference>
<feature type="non-terminal residue" evidence="4">
    <location>
        <position position="313"/>
    </location>
</feature>
<feature type="domain" description="Glucose-methanol-choline oxidoreductase C-terminal" evidence="3">
    <location>
        <begin position="223"/>
        <end position="282"/>
    </location>
</feature>